<evidence type="ECO:0000313" key="1">
    <source>
        <dbReference type="EMBL" id="AXH11158.1"/>
    </source>
</evidence>
<name>A0AAX2A802_9BACT</name>
<gene>
    <name evidence="1" type="ORF">ABIV_0118</name>
    <name evidence="2" type="ORF">CRV05_07950</name>
</gene>
<sequence>MIKKLLLIFTCSIVLNANSLDERIIQLIGNNKFVENKGLINYLFSKKSDYYDVNGTVKYVDLLNKLQENGLLYLSFGKPEDLTITFNISHDPIKSLKIVSDSLKSLGYYHYFTKKLSYTQEGELNWTINLKTEAAIDPLMLSKEFEKHNCKPTDIKKEGELSWIYDVDTSLSTFNDAKDLITGEEIDLKKPLRPYFLKVSNASKILIDSKVGNRWFPHIVFYDRHLTIVDVVKKEQRHQKLEVEIPQYTKYIKIDDLFTLANIKRGLSVTIKEK</sequence>
<dbReference type="EMBL" id="CP031217">
    <property type="protein sequence ID" value="AXH11158.1"/>
    <property type="molecule type" value="Genomic_DNA"/>
</dbReference>
<dbReference type="EMBL" id="PDKM01000004">
    <property type="protein sequence ID" value="RXK09661.1"/>
    <property type="molecule type" value="Genomic_DNA"/>
</dbReference>
<reference evidence="1 3" key="2">
    <citation type="submission" date="2018-07" db="EMBL/GenBank/DDBJ databases">
        <title>Complete genome of the Arcobacter bivalviorum type strain LMG 26154.</title>
        <authorList>
            <person name="Miller W.G."/>
            <person name="Yee E."/>
            <person name="Bono J.L."/>
        </authorList>
    </citation>
    <scope>NUCLEOTIDE SEQUENCE [LARGE SCALE GENOMIC DNA]</scope>
    <source>
        <strain evidence="1 3">LMG 26154</strain>
    </source>
</reference>
<dbReference type="AlphaFoldDB" id="A0AAX2A802"/>
<evidence type="ECO:0008006" key="5">
    <source>
        <dbReference type="Google" id="ProtNLM"/>
    </source>
</evidence>
<dbReference type="Proteomes" id="UP000289193">
    <property type="component" value="Unassembled WGS sequence"/>
</dbReference>
<accession>A0AAX2A802</accession>
<dbReference type="Proteomes" id="UP000253850">
    <property type="component" value="Chromosome"/>
</dbReference>
<organism evidence="2 4">
    <name type="scientific">Halarcobacter bivalviorum</name>
    <dbReference type="NCBI Taxonomy" id="663364"/>
    <lineage>
        <taxon>Bacteria</taxon>
        <taxon>Pseudomonadati</taxon>
        <taxon>Campylobacterota</taxon>
        <taxon>Epsilonproteobacteria</taxon>
        <taxon>Campylobacterales</taxon>
        <taxon>Arcobacteraceae</taxon>
        <taxon>Halarcobacter</taxon>
    </lineage>
</organism>
<dbReference type="RefSeq" id="WP_114838047.1">
    <property type="nucleotide sequence ID" value="NZ_CP031217.1"/>
</dbReference>
<protein>
    <recommendedName>
        <fullName evidence="5">Periplasmic protein</fullName>
    </recommendedName>
</protein>
<evidence type="ECO:0000313" key="2">
    <source>
        <dbReference type="EMBL" id="RXK09661.1"/>
    </source>
</evidence>
<evidence type="ECO:0000313" key="4">
    <source>
        <dbReference type="Proteomes" id="UP000289193"/>
    </source>
</evidence>
<evidence type="ECO:0000313" key="3">
    <source>
        <dbReference type="Proteomes" id="UP000253850"/>
    </source>
</evidence>
<keyword evidence="4" id="KW-1185">Reference proteome</keyword>
<reference evidence="2 4" key="1">
    <citation type="submission" date="2017-10" db="EMBL/GenBank/DDBJ databases">
        <title>Genomics of the genus Arcobacter.</title>
        <authorList>
            <person name="Perez-Cataluna A."/>
            <person name="Figueras M.J."/>
        </authorList>
    </citation>
    <scope>NUCLEOTIDE SEQUENCE [LARGE SCALE GENOMIC DNA]</scope>
    <source>
        <strain evidence="2 4">CECT 7835</strain>
    </source>
</reference>
<proteinExistence type="predicted"/>
<dbReference type="KEGG" id="hbv:ABIV_0118"/>